<feature type="transmembrane region" description="Helical" evidence="1">
    <location>
        <begin position="73"/>
        <end position="97"/>
    </location>
</feature>
<dbReference type="EMBL" id="VJWL01000001">
    <property type="protein sequence ID" value="TRW49998.1"/>
    <property type="molecule type" value="Genomic_DNA"/>
</dbReference>
<keyword evidence="1" id="KW-0472">Membrane</keyword>
<feature type="transmembrane region" description="Helical" evidence="1">
    <location>
        <begin position="156"/>
        <end position="174"/>
    </location>
</feature>
<evidence type="ECO:0000313" key="3">
    <source>
        <dbReference type="Proteomes" id="UP000320359"/>
    </source>
</evidence>
<sequence>MSIARTVPKVIGGSALAGIGLSLGRDIYKSSKKSSGYILLIAIFIAAMWLYVQSWTWIFRNYRSVLGQIFARVFSVFTLIIGLALTSVAVLFLAIGISDSFIDQESMAPLFLYSSAYWVSENLVLPCYNFVAGLADWEGVDQIMTPPNDLTFADKFVISSTLATLVLFSILGIYRGISQRRRRTLAWEAEEHNLKFMTDIGLREVSNNQFVDQDNNRYRFEKEYANMIELFPIGRRNRRAYIEFDEHGKFQSWSGIVKI</sequence>
<keyword evidence="3" id="KW-1185">Reference proteome</keyword>
<reference evidence="2 3" key="1">
    <citation type="submission" date="2019-07" db="EMBL/GenBank/DDBJ databases">
        <authorList>
            <person name="Yang M."/>
            <person name="Zhao D."/>
            <person name="Xiang H."/>
        </authorList>
    </citation>
    <scope>NUCLEOTIDE SEQUENCE [LARGE SCALE GENOMIC DNA]</scope>
    <source>
        <strain evidence="2 3">IM1326</strain>
    </source>
</reference>
<gene>
    <name evidence="2" type="ORF">FM042_03870</name>
</gene>
<organism evidence="2 3">
    <name type="scientific">Aliidiomarina halalkaliphila</name>
    <dbReference type="NCBI Taxonomy" id="2593535"/>
    <lineage>
        <taxon>Bacteria</taxon>
        <taxon>Pseudomonadati</taxon>
        <taxon>Pseudomonadota</taxon>
        <taxon>Gammaproteobacteria</taxon>
        <taxon>Alteromonadales</taxon>
        <taxon>Idiomarinaceae</taxon>
        <taxon>Aliidiomarina</taxon>
    </lineage>
</organism>
<keyword evidence="1" id="KW-1133">Transmembrane helix</keyword>
<comment type="caution">
    <text evidence="2">The sequence shown here is derived from an EMBL/GenBank/DDBJ whole genome shotgun (WGS) entry which is preliminary data.</text>
</comment>
<dbReference type="RefSeq" id="WP_143234517.1">
    <property type="nucleotide sequence ID" value="NZ_VJWL01000001.1"/>
</dbReference>
<evidence type="ECO:0000256" key="1">
    <source>
        <dbReference type="SAM" id="Phobius"/>
    </source>
</evidence>
<feature type="transmembrane region" description="Helical" evidence="1">
    <location>
        <begin position="34"/>
        <end position="52"/>
    </location>
</feature>
<dbReference type="Proteomes" id="UP000320359">
    <property type="component" value="Unassembled WGS sequence"/>
</dbReference>
<accession>A0A552X4Q4</accession>
<dbReference type="OrthoDB" id="6399521at2"/>
<dbReference type="AlphaFoldDB" id="A0A552X4Q4"/>
<keyword evidence="1" id="KW-0812">Transmembrane</keyword>
<name>A0A552X4Q4_9GAMM</name>
<protein>
    <submittedName>
        <fullName evidence="2">Uncharacterized protein</fullName>
    </submittedName>
</protein>
<proteinExistence type="predicted"/>
<evidence type="ECO:0000313" key="2">
    <source>
        <dbReference type="EMBL" id="TRW49998.1"/>
    </source>
</evidence>